<sequence>MKKRFTHWLLATGMLALSSNAIAGHIPLSASQESLLQSAAQAFAQGNYLPAAAAFPALENTYMGAWVGYWSLQPRLNTLTQQQYLQYSAQFPDGVAHHLLRRQWLLQLAHRQDWNDFTTVYQSGSKPDLIELRCDAFRAPALQSTAVVSPYFLWSSAPANNHACNAMARDSLQQGLITQEQLWQRLQQMFTARAFTAARQFAPYLNGRGGAQLVSVIDQPEQWIQTQIQQYGSGSWPATPARLLELALLRLAAQQPDQAVQYVAQLQTLDARQKARVLYQSAFQATQSFRPDAGQWYQQAYTIDPQFHPRPEVLAWMIRTAIRDGRWAMVSSALSLMDTAQRQDRQWQFWNALAHQKMGQIAQAKAEFSTLASPWTYYGQLSMAALGQSLRLDRASPELEPVVLVALPENDSERAAIKLYQLGLYYDALSAWDHYLKSLSDPAQIQAAARMAFQQQAWLLGIHASSLIPDGGDWRQGYVLPYAGEISSAAQRTGLHRAFLAGLIRQESGFAFGIRSDVGAQGLMQVMPATAAWLQSHIPAAANADLHSIRGNLVLGSNYLSLQQQSFGGSELLAAAAYNAGPGAPKRWLRRWTGPTQGPWAGPIFTANIPYQQTRHYVQSVLTNTIIYAAILEHRAQDIWPHWQLAPAQ</sequence>
<reference evidence="1 2" key="1">
    <citation type="journal article" date="2021" name="ISME J.">
        <title>Genomic evolution of the class Acidithiobacillia: deep-branching Proteobacteria living in extreme acidic conditions.</title>
        <authorList>
            <person name="Moya-Beltran A."/>
            <person name="Beard S."/>
            <person name="Rojas-Villalobos C."/>
            <person name="Issotta F."/>
            <person name="Gallardo Y."/>
            <person name="Ulloa R."/>
            <person name="Giaveno A."/>
            <person name="Degli Esposti M."/>
            <person name="Johnson D.B."/>
            <person name="Quatrini R."/>
        </authorList>
    </citation>
    <scope>NUCLEOTIDE SEQUENCE [LARGE SCALE GENOMIC DNA]</scope>
    <source>
        <strain evidence="1 2">GG1-14</strain>
    </source>
</reference>
<protein>
    <submittedName>
        <fullName evidence="1">Transglycosylase SLT domain-containing protein</fullName>
    </submittedName>
</protein>
<proteinExistence type="predicted"/>
<dbReference type="EMBL" id="CP127526">
    <property type="protein sequence ID" value="XRI74839.1"/>
    <property type="molecule type" value="Genomic_DNA"/>
</dbReference>
<gene>
    <name evidence="1" type="ORF">HHS34_006490</name>
</gene>
<accession>A0ACD5HIX6</accession>
<evidence type="ECO:0000313" key="2">
    <source>
        <dbReference type="Proteomes" id="UP001195965"/>
    </source>
</evidence>
<organism evidence="1 2">
    <name type="scientific">Acidithiobacillus montserratensis</name>
    <dbReference type="NCBI Taxonomy" id="2729135"/>
    <lineage>
        <taxon>Bacteria</taxon>
        <taxon>Pseudomonadati</taxon>
        <taxon>Pseudomonadota</taxon>
        <taxon>Acidithiobacillia</taxon>
        <taxon>Acidithiobacillales</taxon>
        <taxon>Acidithiobacillaceae</taxon>
        <taxon>Acidithiobacillus</taxon>
    </lineage>
</organism>
<name>A0ACD5HIX6_9PROT</name>
<evidence type="ECO:0000313" key="1">
    <source>
        <dbReference type="EMBL" id="XRI74839.1"/>
    </source>
</evidence>
<dbReference type="Proteomes" id="UP001195965">
    <property type="component" value="Chromosome"/>
</dbReference>
<keyword evidence="2" id="KW-1185">Reference proteome</keyword>